<dbReference type="GO" id="GO:0045312">
    <property type="term" value="P:nor-spermidine biosynthetic process"/>
    <property type="evidence" value="ECO:0007669"/>
    <property type="project" value="InterPro"/>
</dbReference>
<evidence type="ECO:0000313" key="8">
    <source>
        <dbReference type="EMBL" id="KHM52333.1"/>
    </source>
</evidence>
<feature type="binding site" evidence="6">
    <location>
        <position position="297"/>
    </location>
    <ligand>
        <name>substrate</name>
    </ligand>
</feature>
<reference evidence="8 9" key="1">
    <citation type="journal article" date="2013" name="PLoS ONE">
        <title>Identification and characterization of three novel lipases belonging to families II and V from Anaerovibrio lipolyticus 5ST.</title>
        <authorList>
            <person name="Prive F."/>
            <person name="Kaderbhai N.N."/>
            <person name="Girdwood S."/>
            <person name="Worgan H.J."/>
            <person name="Pinloche E."/>
            <person name="Scollan N.D."/>
            <person name="Huws S.A."/>
            <person name="Newbold C.J."/>
        </authorList>
    </citation>
    <scope>NUCLEOTIDE SEQUENCE [LARGE SCALE GENOMIC DNA]</scope>
    <source>
        <strain evidence="8 9">5S</strain>
    </source>
</reference>
<sequence length="396" mass="44454">MSFVYQPKWLQEVPSPSYVVEESRLRHNLEILKGVQDRTGCSILLAQKAFSMFHFYPLISKYLKGTTASGIYEAKLAHEEFPGENHVFSPAYQEKDFSEILEICDHIVFNSIGQLKKYASMAKQAGRSYGLRLNPEHSTQPEEHAIYDPCSGDSRLGTKLSELEQAMKEAPEEEFLYGISGFHFHTLCEQGAEPLAETLEAVEEKFGKYFKHLKWLNFGGGHHITREEYNIPLLEECINRIQKKYSLKVYIEPGEAVALDAGFLVATVLEIIEATPDNGRKANIAILDTSAACHMPDVLEMPYRPPLMGSGEANEKPHTYTLAGPTCLAGDTIGTYSFDNALKSGDRLLFGDMAIYSMVKNNTFNGMPLPHICAVNNRDEVEIVRGFGYGDFKMRI</sequence>
<dbReference type="GO" id="GO:0008836">
    <property type="term" value="F:diaminopimelate decarboxylase activity"/>
    <property type="evidence" value="ECO:0007669"/>
    <property type="project" value="TreeGrafter"/>
</dbReference>
<keyword evidence="2" id="KW-0210">Decarboxylase</keyword>
<dbReference type="InterPro" id="IPR022643">
    <property type="entry name" value="De-COase2_C"/>
</dbReference>
<keyword evidence="5" id="KW-0456">Lyase</keyword>
<evidence type="ECO:0000259" key="7">
    <source>
        <dbReference type="Pfam" id="PF00278"/>
    </source>
</evidence>
<gene>
    <name evidence="8" type="ORF">NZ47_05390</name>
</gene>
<dbReference type="FunFam" id="3.20.20.10:FF:000012">
    <property type="entry name" value="Carboxynorspermidine/carboxyspermidine decarboxylase"/>
    <property type="match status" value="1"/>
</dbReference>
<proteinExistence type="predicted"/>
<dbReference type="Gene3D" id="2.40.37.10">
    <property type="entry name" value="Lyase, Ornithine Decarboxylase, Chain A, domain 1"/>
    <property type="match status" value="1"/>
</dbReference>
<dbReference type="PIRSF" id="PIRSF038941">
    <property type="entry name" value="NspC"/>
    <property type="match status" value="1"/>
</dbReference>
<dbReference type="PANTHER" id="PTHR43727:SF1">
    <property type="entry name" value="CARBOXYNORSPERMIDINE_CARBOXYSPERMIDINE DECARBOXYLASE"/>
    <property type="match status" value="1"/>
</dbReference>
<evidence type="ECO:0000256" key="6">
    <source>
        <dbReference type="PIRSR" id="PIRSR038941-1"/>
    </source>
</evidence>
<feature type="domain" description="Orn/DAP/Arg decarboxylase 2 C-terminal" evidence="7">
    <location>
        <begin position="148"/>
        <end position="353"/>
    </location>
</feature>
<dbReference type="STRING" id="82374.NZ47_05390"/>
<dbReference type="GO" id="GO:0008295">
    <property type="term" value="P:spermidine biosynthetic process"/>
    <property type="evidence" value="ECO:0007669"/>
    <property type="project" value="UniProtKB-KW"/>
</dbReference>
<dbReference type="Pfam" id="PF00278">
    <property type="entry name" value="Orn_DAP_Arg_deC"/>
    <property type="match status" value="1"/>
</dbReference>
<evidence type="ECO:0000256" key="3">
    <source>
        <dbReference type="ARBA" id="ARBA00022898"/>
    </source>
</evidence>
<comment type="caution">
    <text evidence="8">The sequence shown here is derived from an EMBL/GenBank/DDBJ whole genome shotgun (WGS) entry which is preliminary data.</text>
</comment>
<dbReference type="Gene3D" id="3.20.20.10">
    <property type="entry name" value="Alanine racemase"/>
    <property type="match status" value="1"/>
</dbReference>
<dbReference type="SUPFAM" id="SSF50621">
    <property type="entry name" value="Alanine racemase C-terminal domain-like"/>
    <property type="match status" value="1"/>
</dbReference>
<dbReference type="InterPro" id="IPR009006">
    <property type="entry name" value="Ala_racemase/Decarboxylase_C"/>
</dbReference>
<dbReference type="InterPro" id="IPR029066">
    <property type="entry name" value="PLP-binding_barrel"/>
</dbReference>
<protein>
    <submittedName>
        <fullName evidence="8">Carboxynorspermidine decarboxylase</fullName>
    </submittedName>
</protein>
<dbReference type="AlphaFoldDB" id="A0A0B2K064"/>
<keyword evidence="4" id="KW-0745">Spermidine biosynthesis</keyword>
<evidence type="ECO:0000256" key="5">
    <source>
        <dbReference type="ARBA" id="ARBA00023239"/>
    </source>
</evidence>
<dbReference type="GO" id="GO:0009089">
    <property type="term" value="P:lysine biosynthetic process via diaminopimelate"/>
    <property type="evidence" value="ECO:0007669"/>
    <property type="project" value="TreeGrafter"/>
</dbReference>
<dbReference type="eggNOG" id="COG0019">
    <property type="taxonomic scope" value="Bacteria"/>
</dbReference>
<dbReference type="CDD" id="cd06829">
    <property type="entry name" value="PLPDE_III_CANSDC"/>
    <property type="match status" value="1"/>
</dbReference>
<accession>A0A0B2K064</accession>
<dbReference type="PANTHER" id="PTHR43727">
    <property type="entry name" value="DIAMINOPIMELATE DECARBOXYLASE"/>
    <property type="match status" value="1"/>
</dbReference>
<evidence type="ECO:0000313" key="9">
    <source>
        <dbReference type="Proteomes" id="UP000030993"/>
    </source>
</evidence>
<dbReference type="Proteomes" id="UP000030993">
    <property type="component" value="Unassembled WGS sequence"/>
</dbReference>
<keyword evidence="3" id="KW-0663">Pyridoxal phosphate</keyword>
<name>A0A0B2K064_9FIRM</name>
<feature type="binding site" evidence="6">
    <location>
        <position position="255"/>
    </location>
    <ligand>
        <name>substrate</name>
    </ligand>
</feature>
<dbReference type="NCBIfam" id="TIGR01047">
    <property type="entry name" value="nspC"/>
    <property type="match status" value="1"/>
</dbReference>
<dbReference type="SUPFAM" id="SSF51419">
    <property type="entry name" value="PLP-binding barrel"/>
    <property type="match status" value="1"/>
</dbReference>
<keyword evidence="9" id="KW-1185">Reference proteome</keyword>
<evidence type="ECO:0000256" key="2">
    <source>
        <dbReference type="ARBA" id="ARBA00022793"/>
    </source>
</evidence>
<evidence type="ECO:0000256" key="4">
    <source>
        <dbReference type="ARBA" id="ARBA00023066"/>
    </source>
</evidence>
<organism evidence="8 9">
    <name type="scientific">Anaerovibrio lipolyticus</name>
    <dbReference type="NCBI Taxonomy" id="82374"/>
    <lineage>
        <taxon>Bacteria</taxon>
        <taxon>Bacillati</taxon>
        <taxon>Bacillota</taxon>
        <taxon>Negativicutes</taxon>
        <taxon>Selenomonadales</taxon>
        <taxon>Selenomonadaceae</taxon>
        <taxon>Anaerovibrio</taxon>
    </lineage>
</organism>
<evidence type="ECO:0000256" key="1">
    <source>
        <dbReference type="ARBA" id="ARBA00001933"/>
    </source>
</evidence>
<dbReference type="InterPro" id="IPR005730">
    <property type="entry name" value="Nsp_de-COase"/>
</dbReference>
<comment type="cofactor">
    <cofactor evidence="1">
        <name>pyridoxal 5'-phosphate</name>
        <dbReference type="ChEBI" id="CHEBI:597326"/>
    </cofactor>
</comment>
<dbReference type="RefSeq" id="WP_039207268.1">
    <property type="nucleotide sequence ID" value="NZ_JSCE01000107.1"/>
</dbReference>
<dbReference type="EMBL" id="JSCE01000107">
    <property type="protein sequence ID" value="KHM52333.1"/>
    <property type="molecule type" value="Genomic_DNA"/>
</dbReference>